<protein>
    <submittedName>
        <fullName evidence="6">HTH-type transcriptional regulator CynR</fullName>
    </submittedName>
</protein>
<dbReference type="PANTHER" id="PTHR30346:SF29">
    <property type="entry name" value="LYSR SUBSTRATE-BINDING"/>
    <property type="match status" value="1"/>
</dbReference>
<evidence type="ECO:0000313" key="6">
    <source>
        <dbReference type="EMBL" id="OUE22816.1"/>
    </source>
</evidence>
<dbReference type="GO" id="GO:0003700">
    <property type="term" value="F:DNA-binding transcription factor activity"/>
    <property type="evidence" value="ECO:0007669"/>
    <property type="project" value="InterPro"/>
</dbReference>
<dbReference type="Pfam" id="PF03466">
    <property type="entry name" value="LysR_substrate"/>
    <property type="match status" value="1"/>
</dbReference>
<dbReference type="GO" id="GO:0003677">
    <property type="term" value="F:DNA binding"/>
    <property type="evidence" value="ECO:0007669"/>
    <property type="project" value="UniProtKB-KW"/>
</dbReference>
<evidence type="ECO:0000256" key="2">
    <source>
        <dbReference type="ARBA" id="ARBA00023015"/>
    </source>
</evidence>
<comment type="similarity">
    <text evidence="1">Belongs to the LysR transcriptional regulatory family.</text>
</comment>
<accession>A0A251YF34</accession>
<dbReference type="RefSeq" id="WP_086517634.1">
    <property type="nucleotide sequence ID" value="NZ_MDJY01000042.1"/>
</dbReference>
<evidence type="ECO:0000259" key="5">
    <source>
        <dbReference type="PROSITE" id="PS50931"/>
    </source>
</evidence>
<dbReference type="EMBL" id="MDJY01000042">
    <property type="protein sequence ID" value="OUE22816.1"/>
    <property type="molecule type" value="Genomic_DNA"/>
</dbReference>
<dbReference type="InterPro" id="IPR005119">
    <property type="entry name" value="LysR_subst-bd"/>
</dbReference>
<dbReference type="InterPro" id="IPR036390">
    <property type="entry name" value="WH_DNA-bd_sf"/>
</dbReference>
<dbReference type="AlphaFoldDB" id="A0A251YF34"/>
<dbReference type="PANTHER" id="PTHR30346">
    <property type="entry name" value="TRANSCRIPTIONAL DUAL REGULATOR HCAR-RELATED"/>
    <property type="match status" value="1"/>
</dbReference>
<organism evidence="6 7">
    <name type="scientific">Clavibacter michiganensis</name>
    <dbReference type="NCBI Taxonomy" id="28447"/>
    <lineage>
        <taxon>Bacteria</taxon>
        <taxon>Bacillati</taxon>
        <taxon>Actinomycetota</taxon>
        <taxon>Actinomycetes</taxon>
        <taxon>Micrococcales</taxon>
        <taxon>Microbacteriaceae</taxon>
        <taxon>Clavibacter</taxon>
    </lineage>
</organism>
<feature type="domain" description="HTH lysR-type" evidence="5">
    <location>
        <begin position="1"/>
        <end position="58"/>
    </location>
</feature>
<dbReference type="Pfam" id="PF00126">
    <property type="entry name" value="HTH_1"/>
    <property type="match status" value="1"/>
</dbReference>
<keyword evidence="2" id="KW-0805">Transcription regulation</keyword>
<reference evidence="6 7" key="1">
    <citation type="submission" date="2016-08" db="EMBL/GenBank/DDBJ databases">
        <title>Genome sequence of Clavibacter michiganensis spp strain CFBP8017.</title>
        <authorList>
            <person name="Thapa S.P."/>
            <person name="Coaker G."/>
            <person name="Jacques M.-A."/>
        </authorList>
    </citation>
    <scope>NUCLEOTIDE SEQUENCE [LARGE SCALE GENOMIC DNA]</scope>
    <source>
        <strain evidence="6">CFBP8017</strain>
    </source>
</reference>
<sequence length="316" mass="32226">MDPARLRLLRELGDRGSVAAVAAAAHVSASAVSQQLAALQAGVPVPLTVKRGRRLVLTEAGEALAAASTRVDEALAAARDAVGSFLAQDDRAVRVSAFHSAGLAFFGPLLAELARAGDAGTGGSGTSVALADADVAQGDFAGLAADHDLVVAHRLPHDPPWPTARLVVVPLLVEPLDVALPAGHPLASSAGITPEQLRDERWISTHAGFPLAGVLDHLGALIGQAPRIVHRVNEFSVAAQIVRAGNAIAVMPRTTGAPLAVDGMVLRPVLGATLVRHVDVLARPDALAQAPVRVVLAALRRVADAAAVAAERAAVS</sequence>
<evidence type="ECO:0000313" key="7">
    <source>
        <dbReference type="Proteomes" id="UP000195011"/>
    </source>
</evidence>
<dbReference type="InterPro" id="IPR000847">
    <property type="entry name" value="LysR_HTH_N"/>
</dbReference>
<dbReference type="SUPFAM" id="SSF53850">
    <property type="entry name" value="Periplasmic binding protein-like II"/>
    <property type="match status" value="1"/>
</dbReference>
<comment type="caution">
    <text evidence="6">The sequence shown here is derived from an EMBL/GenBank/DDBJ whole genome shotgun (WGS) entry which is preliminary data.</text>
</comment>
<dbReference type="Proteomes" id="UP000195011">
    <property type="component" value="Unassembled WGS sequence"/>
</dbReference>
<dbReference type="SUPFAM" id="SSF46785">
    <property type="entry name" value="Winged helix' DNA-binding domain"/>
    <property type="match status" value="1"/>
</dbReference>
<dbReference type="Gene3D" id="3.40.190.10">
    <property type="entry name" value="Periplasmic binding protein-like II"/>
    <property type="match status" value="2"/>
</dbReference>
<keyword evidence="3" id="KW-0238">DNA-binding</keyword>
<keyword evidence="4" id="KW-0804">Transcription</keyword>
<gene>
    <name evidence="6" type="primary">cynR</name>
    <name evidence="6" type="ORF">BFL36_09090</name>
</gene>
<name>A0A251YF34_9MICO</name>
<dbReference type="Gene3D" id="1.10.10.10">
    <property type="entry name" value="Winged helix-like DNA-binding domain superfamily/Winged helix DNA-binding domain"/>
    <property type="match status" value="1"/>
</dbReference>
<evidence type="ECO:0000256" key="3">
    <source>
        <dbReference type="ARBA" id="ARBA00023125"/>
    </source>
</evidence>
<dbReference type="InterPro" id="IPR036388">
    <property type="entry name" value="WH-like_DNA-bd_sf"/>
</dbReference>
<proteinExistence type="inferred from homology"/>
<evidence type="ECO:0000256" key="4">
    <source>
        <dbReference type="ARBA" id="ARBA00023163"/>
    </source>
</evidence>
<dbReference type="GO" id="GO:0032993">
    <property type="term" value="C:protein-DNA complex"/>
    <property type="evidence" value="ECO:0007669"/>
    <property type="project" value="TreeGrafter"/>
</dbReference>
<evidence type="ECO:0000256" key="1">
    <source>
        <dbReference type="ARBA" id="ARBA00009437"/>
    </source>
</evidence>
<dbReference type="PROSITE" id="PS50931">
    <property type="entry name" value="HTH_LYSR"/>
    <property type="match status" value="1"/>
</dbReference>